<dbReference type="Proteomes" id="UP000054498">
    <property type="component" value="Unassembled WGS sequence"/>
</dbReference>
<dbReference type="SUPFAM" id="SSF54909">
    <property type="entry name" value="Dimeric alpha+beta barrel"/>
    <property type="match status" value="1"/>
</dbReference>
<proteinExistence type="predicted"/>
<organism evidence="1 2">
    <name type="scientific">Monoraphidium neglectum</name>
    <dbReference type="NCBI Taxonomy" id="145388"/>
    <lineage>
        <taxon>Eukaryota</taxon>
        <taxon>Viridiplantae</taxon>
        <taxon>Chlorophyta</taxon>
        <taxon>core chlorophytes</taxon>
        <taxon>Chlorophyceae</taxon>
        <taxon>CS clade</taxon>
        <taxon>Sphaeropleales</taxon>
        <taxon>Selenastraceae</taxon>
        <taxon>Monoraphidium</taxon>
    </lineage>
</organism>
<sequence length="82" mass="8654">MAATGAAPAPQFWILRYDYVSDILDRRGPHREAHLAGAQAKVDAGKLVCAGATGSPPDGAVFLFKGISQADIEDFVKVRGGR</sequence>
<dbReference type="GeneID" id="25730839"/>
<evidence type="ECO:0008006" key="3">
    <source>
        <dbReference type="Google" id="ProtNLM"/>
    </source>
</evidence>
<dbReference type="Gene3D" id="3.30.70.1060">
    <property type="entry name" value="Dimeric alpha+beta barrel"/>
    <property type="match status" value="1"/>
</dbReference>
<dbReference type="EMBL" id="KK104008">
    <property type="protein sequence ID" value="KIY94580.1"/>
    <property type="molecule type" value="Genomic_DNA"/>
</dbReference>
<dbReference type="OrthoDB" id="5519740at2759"/>
<evidence type="ECO:0000313" key="2">
    <source>
        <dbReference type="Proteomes" id="UP000054498"/>
    </source>
</evidence>
<dbReference type="AlphaFoldDB" id="A0A0D2MHT0"/>
<dbReference type="InterPro" id="IPR051807">
    <property type="entry name" value="Sec-metab_biosynth-assoc"/>
</dbReference>
<name>A0A0D2MHT0_9CHLO</name>
<accession>A0A0D2MHT0</accession>
<dbReference type="KEGG" id="mng:MNEG_13382"/>
<dbReference type="InterPro" id="IPR011008">
    <property type="entry name" value="Dimeric_a/b-barrel"/>
</dbReference>
<dbReference type="RefSeq" id="XP_013893600.1">
    <property type="nucleotide sequence ID" value="XM_014038146.1"/>
</dbReference>
<evidence type="ECO:0000313" key="1">
    <source>
        <dbReference type="EMBL" id="KIY94580.1"/>
    </source>
</evidence>
<reference evidence="1 2" key="1">
    <citation type="journal article" date="2013" name="BMC Genomics">
        <title>Reconstruction of the lipid metabolism for the microalga Monoraphidium neglectum from its genome sequence reveals characteristics suitable for biofuel production.</title>
        <authorList>
            <person name="Bogen C."/>
            <person name="Al-Dilaimi A."/>
            <person name="Albersmeier A."/>
            <person name="Wichmann J."/>
            <person name="Grundmann M."/>
            <person name="Rupp O."/>
            <person name="Lauersen K.J."/>
            <person name="Blifernez-Klassen O."/>
            <person name="Kalinowski J."/>
            <person name="Goesmann A."/>
            <person name="Mussgnug J.H."/>
            <person name="Kruse O."/>
        </authorList>
    </citation>
    <scope>NUCLEOTIDE SEQUENCE [LARGE SCALE GENOMIC DNA]</scope>
    <source>
        <strain evidence="1 2">SAG 48.87</strain>
    </source>
</reference>
<gene>
    <name evidence="1" type="ORF">MNEG_13382</name>
</gene>
<dbReference type="PANTHER" id="PTHR33606">
    <property type="entry name" value="PROTEIN YCII"/>
    <property type="match status" value="1"/>
</dbReference>
<keyword evidence="2" id="KW-1185">Reference proteome</keyword>
<dbReference type="PANTHER" id="PTHR33606:SF3">
    <property type="entry name" value="PROTEIN YCII"/>
    <property type="match status" value="1"/>
</dbReference>
<protein>
    <recommendedName>
        <fullName evidence="3">YCII-related domain-containing protein</fullName>
    </recommendedName>
</protein>